<dbReference type="PROSITE" id="PS00197">
    <property type="entry name" value="2FE2S_FER_1"/>
    <property type="match status" value="1"/>
</dbReference>
<sequence length="65" mass="7015">MPIYEYRCKDCGEKFERLIMGEEKITCPKCGSENVMKLLSLFATQGLSSGSSCSSCSGGSCSSCR</sequence>
<comment type="caution">
    <text evidence="3">The sequence shown here is derived from an EMBL/GenBank/DDBJ whole genome shotgun (WGS) entry which is preliminary data.</text>
</comment>
<dbReference type="InterPro" id="IPR013429">
    <property type="entry name" value="Regulatory_FmdB_Zinc_ribbon"/>
</dbReference>
<evidence type="ECO:0000259" key="2">
    <source>
        <dbReference type="SMART" id="SM00834"/>
    </source>
</evidence>
<evidence type="ECO:0000313" key="3">
    <source>
        <dbReference type="EMBL" id="HGK23793.1"/>
    </source>
</evidence>
<gene>
    <name evidence="3" type="ORF">ENU78_05005</name>
</gene>
<organism evidence="3">
    <name type="scientific">Dictyoglomus thermophilum</name>
    <dbReference type="NCBI Taxonomy" id="14"/>
    <lineage>
        <taxon>Bacteria</taxon>
        <taxon>Pseudomonadati</taxon>
        <taxon>Dictyoglomota</taxon>
        <taxon>Dictyoglomia</taxon>
        <taxon>Dictyoglomales</taxon>
        <taxon>Dictyoglomaceae</taxon>
        <taxon>Dictyoglomus</taxon>
    </lineage>
</organism>
<name>A0A7C2GG65_DICTH</name>
<dbReference type="SUPFAM" id="SSF63393">
    <property type="entry name" value="RNA polymerase subunits"/>
    <property type="match status" value="1"/>
</dbReference>
<dbReference type="OMA" id="DCARQFE"/>
<dbReference type="InterPro" id="IPR029040">
    <property type="entry name" value="RPABC4/Spt4"/>
</dbReference>
<dbReference type="SMART" id="SM00834">
    <property type="entry name" value="CxxC_CXXC_SSSS"/>
    <property type="match status" value="1"/>
</dbReference>
<dbReference type="InterPro" id="IPR006058">
    <property type="entry name" value="2Fe2S_fd_BS"/>
</dbReference>
<dbReference type="RefSeq" id="WP_012547539.1">
    <property type="nucleotide sequence ID" value="NZ_VTFL01000001.1"/>
</dbReference>
<protein>
    <submittedName>
        <fullName evidence="3">Zinc ribbon domain-containing protein</fullName>
    </submittedName>
</protein>
<dbReference type="Gene3D" id="2.20.28.30">
    <property type="entry name" value="RNA polymerase ii, chain L"/>
    <property type="match status" value="1"/>
</dbReference>
<evidence type="ECO:0000256" key="1">
    <source>
        <dbReference type="SAM" id="MobiDB-lite"/>
    </source>
</evidence>
<feature type="region of interest" description="Disordered" evidence="1">
    <location>
        <begin position="46"/>
        <end position="65"/>
    </location>
</feature>
<dbReference type="AlphaFoldDB" id="A0A7C2GG65"/>
<feature type="domain" description="Putative regulatory protein FmdB zinc ribbon" evidence="2">
    <location>
        <begin position="1"/>
        <end position="40"/>
    </location>
</feature>
<dbReference type="GO" id="GO:0051537">
    <property type="term" value="F:2 iron, 2 sulfur cluster binding"/>
    <property type="evidence" value="ECO:0007669"/>
    <property type="project" value="InterPro"/>
</dbReference>
<reference evidence="3" key="1">
    <citation type="journal article" date="2020" name="mSystems">
        <title>Genome- and Community-Level Interaction Insights into Carbon Utilization and Element Cycling Functions of Hydrothermarchaeota in Hydrothermal Sediment.</title>
        <authorList>
            <person name="Zhou Z."/>
            <person name="Liu Y."/>
            <person name="Xu W."/>
            <person name="Pan J."/>
            <person name="Luo Z.H."/>
            <person name="Li M."/>
        </authorList>
    </citation>
    <scope>NUCLEOTIDE SEQUENCE [LARGE SCALE GENOMIC DNA]</scope>
    <source>
        <strain evidence="3">SpSt-70</strain>
    </source>
</reference>
<dbReference type="EMBL" id="DTDV01000014">
    <property type="protein sequence ID" value="HGK23793.1"/>
    <property type="molecule type" value="Genomic_DNA"/>
</dbReference>
<dbReference type="NCBIfam" id="TIGR02605">
    <property type="entry name" value="CxxC_CxxC_SSSS"/>
    <property type="match status" value="1"/>
</dbReference>
<dbReference type="Pfam" id="PF09723">
    <property type="entry name" value="Zn_ribbon_8"/>
    <property type="match status" value="1"/>
</dbReference>
<feature type="compositionally biased region" description="Low complexity" evidence="1">
    <location>
        <begin position="48"/>
        <end position="65"/>
    </location>
</feature>
<accession>A0A7C2GG65</accession>
<proteinExistence type="predicted"/>